<dbReference type="CDD" id="cd02248">
    <property type="entry name" value="Peptidase_C1A"/>
    <property type="match status" value="1"/>
</dbReference>
<keyword evidence="3" id="KW-0378">Hydrolase</keyword>
<evidence type="ECO:0000313" key="9">
    <source>
        <dbReference type="Proteomes" id="UP001187192"/>
    </source>
</evidence>
<dbReference type="Gene3D" id="1.10.287.2250">
    <property type="match status" value="1"/>
</dbReference>
<keyword evidence="6" id="KW-0325">Glycoprotein</keyword>
<proteinExistence type="inferred from homology"/>
<evidence type="ECO:0000259" key="7">
    <source>
        <dbReference type="SMART" id="SM00645"/>
    </source>
</evidence>
<dbReference type="InterPro" id="IPR025660">
    <property type="entry name" value="Pept_his_AS"/>
</dbReference>
<dbReference type="Pfam" id="PF08246">
    <property type="entry name" value="Inhibitor_I29"/>
    <property type="match status" value="1"/>
</dbReference>
<evidence type="ECO:0000256" key="6">
    <source>
        <dbReference type="ARBA" id="ARBA00023180"/>
    </source>
</evidence>
<dbReference type="GO" id="GO:0008234">
    <property type="term" value="F:cysteine-type peptidase activity"/>
    <property type="evidence" value="ECO:0007669"/>
    <property type="project" value="UniProtKB-KW"/>
</dbReference>
<dbReference type="PANTHER" id="PTHR12411">
    <property type="entry name" value="CYSTEINE PROTEASE FAMILY C1-RELATED"/>
    <property type="match status" value="1"/>
</dbReference>
<dbReference type="AlphaFoldDB" id="A0AA88A0L9"/>
<feature type="domain" description="Peptidase C1A papain C-terminal" evidence="7">
    <location>
        <begin position="16"/>
        <end position="204"/>
    </location>
</feature>
<keyword evidence="4" id="KW-0788">Thiol protease</keyword>
<dbReference type="PRINTS" id="PR00705">
    <property type="entry name" value="PAPAIN"/>
</dbReference>
<dbReference type="Pfam" id="PF00112">
    <property type="entry name" value="Peptidase_C1"/>
    <property type="match status" value="2"/>
</dbReference>
<dbReference type="InterPro" id="IPR000668">
    <property type="entry name" value="Peptidase_C1A_C"/>
</dbReference>
<dbReference type="Proteomes" id="UP001187192">
    <property type="component" value="Unassembled WGS sequence"/>
</dbReference>
<dbReference type="InterPro" id="IPR039417">
    <property type="entry name" value="Peptidase_C1A_papain-like"/>
</dbReference>
<dbReference type="InterPro" id="IPR013201">
    <property type="entry name" value="Prot_inhib_I29"/>
</dbReference>
<accession>A0AA88A0L9</accession>
<gene>
    <name evidence="8" type="ORF">TIFTF001_012759</name>
</gene>
<dbReference type="SUPFAM" id="SSF54001">
    <property type="entry name" value="Cysteine proteinases"/>
    <property type="match status" value="1"/>
</dbReference>
<reference evidence="8" key="1">
    <citation type="submission" date="2023-07" db="EMBL/GenBank/DDBJ databases">
        <title>draft genome sequence of fig (Ficus carica).</title>
        <authorList>
            <person name="Takahashi T."/>
            <person name="Nishimura K."/>
        </authorList>
    </citation>
    <scope>NUCLEOTIDE SEQUENCE</scope>
</reference>
<dbReference type="InterPro" id="IPR013128">
    <property type="entry name" value="Peptidase_C1A"/>
</dbReference>
<dbReference type="SMART" id="SM00645">
    <property type="entry name" value="Pept_C1"/>
    <property type="match status" value="1"/>
</dbReference>
<sequence>MTKRDESWMAKHGRVYEDVKEERRCVIFKENVKFIEGCCWAFSAVAATEGITKPKTGNLISLSEQQLVDCDTKGGDHGREGGLMSDAFQFIQANGGLTTEANYPYKGHALFQSVSHQPVSIAINAGGSAFQFYSSGVFNGTCGTNLNHGVTAVGYGVDRDGTRYWLVKKSWGKAGGGGGYVRMKREISAKDGLCGIAMDASYPTA</sequence>
<dbReference type="EMBL" id="BTGU01000016">
    <property type="protein sequence ID" value="GMN43564.1"/>
    <property type="molecule type" value="Genomic_DNA"/>
</dbReference>
<dbReference type="InterPro" id="IPR038765">
    <property type="entry name" value="Papain-like_cys_pep_sf"/>
</dbReference>
<organism evidence="8 9">
    <name type="scientific">Ficus carica</name>
    <name type="common">Common fig</name>
    <dbReference type="NCBI Taxonomy" id="3494"/>
    <lineage>
        <taxon>Eukaryota</taxon>
        <taxon>Viridiplantae</taxon>
        <taxon>Streptophyta</taxon>
        <taxon>Embryophyta</taxon>
        <taxon>Tracheophyta</taxon>
        <taxon>Spermatophyta</taxon>
        <taxon>Magnoliopsida</taxon>
        <taxon>eudicotyledons</taxon>
        <taxon>Gunneridae</taxon>
        <taxon>Pentapetalae</taxon>
        <taxon>rosids</taxon>
        <taxon>fabids</taxon>
        <taxon>Rosales</taxon>
        <taxon>Moraceae</taxon>
        <taxon>Ficeae</taxon>
        <taxon>Ficus</taxon>
    </lineage>
</organism>
<keyword evidence="2" id="KW-0645">Protease</keyword>
<name>A0AA88A0L9_FICCA</name>
<evidence type="ECO:0000256" key="5">
    <source>
        <dbReference type="ARBA" id="ARBA00023157"/>
    </source>
</evidence>
<dbReference type="PROSITE" id="PS00639">
    <property type="entry name" value="THIOL_PROTEASE_HIS"/>
    <property type="match status" value="1"/>
</dbReference>
<evidence type="ECO:0000313" key="8">
    <source>
        <dbReference type="EMBL" id="GMN43564.1"/>
    </source>
</evidence>
<evidence type="ECO:0000256" key="4">
    <source>
        <dbReference type="ARBA" id="ARBA00022807"/>
    </source>
</evidence>
<comment type="caution">
    <text evidence="8">The sequence shown here is derived from an EMBL/GenBank/DDBJ whole genome shotgun (WGS) entry which is preliminary data.</text>
</comment>
<dbReference type="Gene3D" id="3.90.70.10">
    <property type="entry name" value="Cysteine proteinases"/>
    <property type="match status" value="2"/>
</dbReference>
<protein>
    <recommendedName>
        <fullName evidence="7">Peptidase C1A papain C-terminal domain-containing protein</fullName>
    </recommendedName>
</protein>
<evidence type="ECO:0000256" key="3">
    <source>
        <dbReference type="ARBA" id="ARBA00022801"/>
    </source>
</evidence>
<keyword evidence="9" id="KW-1185">Reference proteome</keyword>
<dbReference type="GO" id="GO:0006508">
    <property type="term" value="P:proteolysis"/>
    <property type="evidence" value="ECO:0007669"/>
    <property type="project" value="UniProtKB-KW"/>
</dbReference>
<evidence type="ECO:0000256" key="1">
    <source>
        <dbReference type="ARBA" id="ARBA00008455"/>
    </source>
</evidence>
<keyword evidence="5" id="KW-1015">Disulfide bond</keyword>
<evidence type="ECO:0000256" key="2">
    <source>
        <dbReference type="ARBA" id="ARBA00022670"/>
    </source>
</evidence>
<comment type="similarity">
    <text evidence="1">Belongs to the peptidase C1 family.</text>
</comment>